<feature type="chain" id="PRO_5035167925" description="Antitoxin component YwqK of the YwqJK toxin-antitoxin module" evidence="2">
    <location>
        <begin position="19"/>
        <end position="488"/>
    </location>
</feature>
<dbReference type="RefSeq" id="WP_188605373.1">
    <property type="nucleotide sequence ID" value="NZ_BMIC01000001.1"/>
</dbReference>
<keyword evidence="2" id="KW-0732">Signal</keyword>
<dbReference type="EMBL" id="BMIC01000001">
    <property type="protein sequence ID" value="GFZ82739.1"/>
    <property type="molecule type" value="Genomic_DNA"/>
</dbReference>
<organism evidence="3 4">
    <name type="scientific">Aquaticitalea lipolytica</name>
    <dbReference type="NCBI Taxonomy" id="1247562"/>
    <lineage>
        <taxon>Bacteria</taxon>
        <taxon>Pseudomonadati</taxon>
        <taxon>Bacteroidota</taxon>
        <taxon>Flavobacteriia</taxon>
        <taxon>Flavobacteriales</taxon>
        <taxon>Flavobacteriaceae</taxon>
        <taxon>Aquaticitalea</taxon>
    </lineage>
</organism>
<keyword evidence="1" id="KW-0677">Repeat</keyword>
<evidence type="ECO:0000256" key="1">
    <source>
        <dbReference type="ARBA" id="ARBA00022737"/>
    </source>
</evidence>
<dbReference type="Proteomes" id="UP000598120">
    <property type="component" value="Unassembled WGS sequence"/>
</dbReference>
<evidence type="ECO:0000256" key="2">
    <source>
        <dbReference type="SAM" id="SignalP"/>
    </source>
</evidence>
<protein>
    <recommendedName>
        <fullName evidence="5">Antitoxin component YwqK of the YwqJK toxin-antitoxin module</fullName>
    </recommendedName>
</protein>
<dbReference type="SUPFAM" id="SSF82185">
    <property type="entry name" value="Histone H3 K4-specific methyltransferase SET7/9 N-terminal domain"/>
    <property type="match status" value="2"/>
</dbReference>
<evidence type="ECO:0000313" key="3">
    <source>
        <dbReference type="EMBL" id="GFZ82739.1"/>
    </source>
</evidence>
<proteinExistence type="predicted"/>
<evidence type="ECO:0008006" key="5">
    <source>
        <dbReference type="Google" id="ProtNLM"/>
    </source>
</evidence>
<evidence type="ECO:0000313" key="4">
    <source>
        <dbReference type="Proteomes" id="UP000598120"/>
    </source>
</evidence>
<accession>A0A8J2TQL2</accession>
<dbReference type="InterPro" id="IPR003409">
    <property type="entry name" value="MORN"/>
</dbReference>
<name>A0A8J2TQL2_9FLAO</name>
<dbReference type="PANTHER" id="PTHR23084">
    <property type="entry name" value="PHOSPHATIDYLINOSITOL-4-PHOSPHATE 5-KINASE RELATED"/>
    <property type="match status" value="1"/>
</dbReference>
<dbReference type="Gene3D" id="2.20.110.10">
    <property type="entry name" value="Histone H3 K4-specific methyltransferase SET7/9 N-terminal domain"/>
    <property type="match status" value="2"/>
</dbReference>
<feature type="signal peptide" evidence="2">
    <location>
        <begin position="1"/>
        <end position="18"/>
    </location>
</feature>
<gene>
    <name evidence="3" type="ORF">GCM10011531_11700</name>
</gene>
<dbReference type="AlphaFoldDB" id="A0A8J2TQL2"/>
<dbReference type="SMART" id="SM00698">
    <property type="entry name" value="MORN"/>
    <property type="match status" value="4"/>
</dbReference>
<sequence>MKTLLFLLCFVSYTLAFAQYNINWVEAPLNEIPIKYKKEHFNLKGPIKTYQFYRTYNFDKEGYLIYGVFGSNFEFTYNQNHKLISTSSWLGDAFKPLYPLVLDAKGRIIEKKVFNNSEIYTYDANGNWTGTVDQYGNRIVNSFIYNYDTKNRVIKAEYYDYQFKVAWEETYTYAKDGDFVVVTKTNTNFKDASKNYRDVVYYKNGYWYGWVKNDNVKYDRYGNIINGVDKDGKVNMMSTYKYDYYGDVGVTDTFERDIKQKTTATKDPNCTEGNCINGYGVYEFDNGTYVGFFVNGKREGYGSYVWDSGSKFVGDWKNGIIEGYGIVNFSNGSWQKGVFKNAKLQGLGTEYFKDTNTAQYGIFENGKLITKYNYFKNTQNTDKGCLIGDCTNGYGQYIYDNGSKYIGFYKDGYMLQGTWYASNGFIYDGQFGEGNKYNGYGSYTKVNGEGYFGCFINGQRNGKGVLFNKNTNSIKKGEWIDDVLINEY</sequence>
<keyword evidence="4" id="KW-1185">Reference proteome</keyword>
<dbReference type="Pfam" id="PF02493">
    <property type="entry name" value="MORN"/>
    <property type="match status" value="7"/>
</dbReference>
<dbReference type="PANTHER" id="PTHR23084:SF263">
    <property type="entry name" value="MORN REPEAT-CONTAINING PROTEIN 1"/>
    <property type="match status" value="1"/>
</dbReference>
<comment type="caution">
    <text evidence="3">The sequence shown here is derived from an EMBL/GenBank/DDBJ whole genome shotgun (WGS) entry which is preliminary data.</text>
</comment>
<reference evidence="3 4" key="1">
    <citation type="journal article" date="2014" name="Int. J. Syst. Evol. Microbiol.">
        <title>Complete genome sequence of Corynebacterium casei LMG S-19264T (=DSM 44701T), isolated from a smear-ripened cheese.</title>
        <authorList>
            <consortium name="US DOE Joint Genome Institute (JGI-PGF)"/>
            <person name="Walter F."/>
            <person name="Albersmeier A."/>
            <person name="Kalinowski J."/>
            <person name="Ruckert C."/>
        </authorList>
    </citation>
    <scope>NUCLEOTIDE SEQUENCE [LARGE SCALE GENOMIC DNA]</scope>
    <source>
        <strain evidence="3 4">CGMCC 1.15295</strain>
    </source>
</reference>